<dbReference type="PANTHER" id="PTHR10527">
    <property type="entry name" value="IMPORTIN BETA"/>
    <property type="match status" value="1"/>
</dbReference>
<dbReference type="Proteomes" id="UP000307173">
    <property type="component" value="Unassembled WGS sequence"/>
</dbReference>
<dbReference type="InterPro" id="IPR011989">
    <property type="entry name" value="ARM-like"/>
</dbReference>
<keyword evidence="7" id="KW-0539">Nucleus</keyword>
<dbReference type="AlphaFoldDB" id="A0A4T0WW16"/>
<evidence type="ECO:0000256" key="5">
    <source>
        <dbReference type="ARBA" id="ARBA00022737"/>
    </source>
</evidence>
<dbReference type="Gene3D" id="1.25.10.10">
    <property type="entry name" value="Leucine-rich Repeat Variant"/>
    <property type="match status" value="1"/>
</dbReference>
<sequence length="1093" mass="121146">MSAIPNDIKEVLGNLIAALTSSDNTFRKQAETALNNDWTTKDKIDILLVYLADQAANGSDENTRAFSAVLFRRFSIRGPTYQGFSVADRQIDHITPGAKTEVRRILLQGFTSPQTRNVRHKLADAIAEVAKDNFDWPELLPTILQAAESPDPVMKESAFRMITTTPQIISNHDLNESFLKMFHSGFEDSSDDVRIATCTAFVAFFENLPKSTWSILSQLLPNLLNSLPRLLSSGNDAALAAVLESLIDLVILAPKIFKPMFETIINFCAEVAQNRDLESNARLTALELLTSFAESSPNMCKREPSYPNTIVVVTLKLLTEVCVDDEDCSEWINVQDPTEENEEEEFSAARQALDRVALKLNGQCLANPLFQLLPQMLQSQDWHERQAALMALSSACEGCADALTSEIPKLLDLVLPSLNDPHPRVQYSCCNALGQMSTDFANVIQRTSGDRILPALISMLSTANVARVQNHAAAALVNFCEEASQDTLEPYLDDLLNNLLNLLKSSPLKYVQEQVITTIAVVADAAESKFIKYYDTLMPLLISVMKSDVDKSNRSLVAKSIECSTLIASAVGKDKFAENASEILEIFSFLQNNLLGEDDPMKSYLEKGWSRVCKLIGKAFLPFLPSVLPPLLEQAKATQDISIVEEDQLEEINQNEEYEVIQLSGRHIAVHTSVLDDKASAIELLKLYAEVLDDAFGPYVFDIATEIVIPGLDFYLHDGVRGTCAVTMPSLLKSYIHSNGSPQSNEVFVLWKNMANKLISQLESDPALELYFAYYYAISKCLNLMGPQALDDQQLAAVAKSINANLTDLYERIVNREDGDDEYNEEVSDYDDDCTDEELLEEVGKGISSIFENCGPRFISGFVTITPLLNKYLHEENPILKRFAIDVVCDLVRYGGVEAYNLRELFLHVVGEALTSSDSKIRESAARCVGYCVQSQNSADYAQFALACIQPLTQMSSIPDARAPDNIDATEFMCATISLIIQYYGNQIPNVNELINNWIRLLPVCQNEEAAKTAYFFLTNLINQQHPSVSSKITEITDSVVQALLYASISGETANNVILAVKSLLATLPQQESMAILNNYSTEAKAVIAKWFA</sequence>
<evidence type="ECO:0000256" key="6">
    <source>
        <dbReference type="ARBA" id="ARBA00022927"/>
    </source>
</evidence>
<dbReference type="Gene3D" id="6.10.140.1700">
    <property type="match status" value="1"/>
</dbReference>
<evidence type="ECO:0000256" key="2">
    <source>
        <dbReference type="ARBA" id="ARBA00004496"/>
    </source>
</evidence>
<dbReference type="Pfam" id="PF25780">
    <property type="entry name" value="TPR_IPO5"/>
    <property type="match status" value="1"/>
</dbReference>
<organism evidence="10 11">
    <name type="scientific">Pichia inconspicua</name>
    <dbReference type="NCBI Taxonomy" id="52247"/>
    <lineage>
        <taxon>Eukaryota</taxon>
        <taxon>Fungi</taxon>
        <taxon>Dikarya</taxon>
        <taxon>Ascomycota</taxon>
        <taxon>Saccharomycotina</taxon>
        <taxon>Pichiomycetes</taxon>
        <taxon>Pichiales</taxon>
        <taxon>Pichiaceae</taxon>
        <taxon>Pichia</taxon>
    </lineage>
</organism>
<dbReference type="InterPro" id="IPR041653">
    <property type="entry name" value="Importin_rep_4"/>
</dbReference>
<dbReference type="GO" id="GO:0006606">
    <property type="term" value="P:protein import into nucleus"/>
    <property type="evidence" value="ECO:0007669"/>
    <property type="project" value="InterPro"/>
</dbReference>
<keyword evidence="4" id="KW-0963">Cytoplasm</keyword>
<evidence type="ECO:0000259" key="9">
    <source>
        <dbReference type="Pfam" id="PF25780"/>
    </source>
</evidence>
<dbReference type="InterPro" id="IPR041389">
    <property type="entry name" value="Importin_rep_6"/>
</dbReference>
<evidence type="ECO:0000256" key="4">
    <source>
        <dbReference type="ARBA" id="ARBA00022490"/>
    </source>
</evidence>
<dbReference type="InterPro" id="IPR040122">
    <property type="entry name" value="Importin_beta"/>
</dbReference>
<protein>
    <recommendedName>
        <fullName evidence="12">TOG domain-containing protein</fullName>
    </recommendedName>
</protein>
<gene>
    <name evidence="10" type="ORF">CANINC_004540</name>
</gene>
<keyword evidence="3" id="KW-0813">Transport</keyword>
<keyword evidence="5" id="KW-0677">Repeat</keyword>
<name>A0A4T0WW16_9ASCO</name>
<dbReference type="InterPro" id="IPR058584">
    <property type="entry name" value="IMB1_TNPO1-like_TPR"/>
</dbReference>
<keyword evidence="11" id="KW-1185">Reference proteome</keyword>
<evidence type="ECO:0000256" key="3">
    <source>
        <dbReference type="ARBA" id="ARBA00022448"/>
    </source>
</evidence>
<evidence type="ECO:0000313" key="10">
    <source>
        <dbReference type="EMBL" id="TID14869.1"/>
    </source>
</evidence>
<evidence type="ECO:0008006" key="12">
    <source>
        <dbReference type="Google" id="ProtNLM"/>
    </source>
</evidence>
<dbReference type="Pfam" id="PF13513">
    <property type="entry name" value="HEAT_EZ"/>
    <property type="match status" value="1"/>
</dbReference>
<evidence type="ECO:0000256" key="1">
    <source>
        <dbReference type="ARBA" id="ARBA00004123"/>
    </source>
</evidence>
<comment type="subcellular location">
    <subcellularLocation>
        <location evidence="2">Cytoplasm</location>
    </subcellularLocation>
    <subcellularLocation>
        <location evidence="1">Nucleus</location>
    </subcellularLocation>
</comment>
<dbReference type="GO" id="GO:0005634">
    <property type="term" value="C:nucleus"/>
    <property type="evidence" value="ECO:0007669"/>
    <property type="project" value="UniProtKB-SubCell"/>
</dbReference>
<dbReference type="Pfam" id="PF18808">
    <property type="entry name" value="Importin_rep_4"/>
    <property type="match status" value="1"/>
</dbReference>
<keyword evidence="6" id="KW-0653">Protein transport</keyword>
<dbReference type="InterPro" id="IPR057672">
    <property type="entry name" value="TPR_IPO4/5"/>
</dbReference>
<dbReference type="SUPFAM" id="SSF48371">
    <property type="entry name" value="ARM repeat"/>
    <property type="match status" value="2"/>
</dbReference>
<dbReference type="InterPro" id="IPR016024">
    <property type="entry name" value="ARM-type_fold"/>
</dbReference>
<proteinExistence type="predicted"/>
<evidence type="ECO:0000313" key="11">
    <source>
        <dbReference type="Proteomes" id="UP000307173"/>
    </source>
</evidence>
<evidence type="ECO:0000256" key="7">
    <source>
        <dbReference type="ARBA" id="ARBA00023242"/>
    </source>
</evidence>
<dbReference type="OrthoDB" id="543373at2759"/>
<comment type="caution">
    <text evidence="10">The sequence shown here is derived from an EMBL/GenBank/DDBJ whole genome shotgun (WGS) entry which is preliminary data.</text>
</comment>
<evidence type="ECO:0000259" key="8">
    <source>
        <dbReference type="Pfam" id="PF25574"/>
    </source>
</evidence>
<dbReference type="InterPro" id="IPR040928">
    <property type="entry name" value="Importin_rep_5"/>
</dbReference>
<dbReference type="Pfam" id="PF18829">
    <property type="entry name" value="Importin_rep_6"/>
    <property type="match status" value="1"/>
</dbReference>
<dbReference type="Pfam" id="PF18816">
    <property type="entry name" value="Importin_rep_5"/>
    <property type="match status" value="1"/>
</dbReference>
<accession>A0A4T0WW16</accession>
<reference evidence="10 11" key="1">
    <citation type="journal article" date="2019" name="Front. Genet.">
        <title>Whole-Genome Sequencing of the Opportunistic Yeast Pathogen Candida inconspicua Uncovers Its Hybrid Origin.</title>
        <authorList>
            <person name="Mixao V."/>
            <person name="Hansen A.P."/>
            <person name="Saus E."/>
            <person name="Boekhout T."/>
            <person name="Lass-Florl C."/>
            <person name="Gabaldon T."/>
        </authorList>
    </citation>
    <scope>NUCLEOTIDE SEQUENCE [LARGE SCALE GENOMIC DNA]</scope>
    <source>
        <strain evidence="10 11">CBS 180</strain>
    </source>
</reference>
<dbReference type="STRING" id="52247.A0A4T0WW16"/>
<feature type="domain" description="Importin subunit beta-1/Transportin-1-like TPR repeats" evidence="8">
    <location>
        <begin position="462"/>
        <end position="640"/>
    </location>
</feature>
<dbReference type="GO" id="GO:0005737">
    <property type="term" value="C:cytoplasm"/>
    <property type="evidence" value="ECO:0007669"/>
    <property type="project" value="UniProtKB-SubCell"/>
</dbReference>
<dbReference type="EMBL" id="SELW01000657">
    <property type="protein sequence ID" value="TID14869.1"/>
    <property type="molecule type" value="Genomic_DNA"/>
</dbReference>
<feature type="domain" description="IPO4/5-like TPR repeats" evidence="9">
    <location>
        <begin position="114"/>
        <end position="267"/>
    </location>
</feature>
<dbReference type="Pfam" id="PF25574">
    <property type="entry name" value="TPR_IMB1"/>
    <property type="match status" value="1"/>
</dbReference>